<keyword evidence="10 14" id="KW-0186">Copper</keyword>
<evidence type="ECO:0000256" key="5">
    <source>
        <dbReference type="ARBA" id="ARBA00022692"/>
    </source>
</evidence>
<dbReference type="GO" id="GO:0016491">
    <property type="term" value="F:oxidoreductase activity"/>
    <property type="evidence" value="ECO:0007669"/>
    <property type="project" value="UniProtKB-KW"/>
</dbReference>
<sequence>MKNRKGWALFLIVGLSVAAALIASPAGAWLLHPVTPVARDVRSLFYKAVAITAFFFIVAEGLLLVAVLRFRAKPGVPAATWHENLRLELVWTAIPTLAMVVLSGPAFSTMKYMETIPKSDVQIEVVGHQWFWEYRYPKYGVIFANEPLVVPAGKIISANVTSIDVVHSWFVPDFGIKMDANPGRINHVWFQVDHPGTFEGQCAELCGVLHGKMFITVNVVTPEEFERWIEQKKKGV</sequence>
<dbReference type="InterPro" id="IPR008972">
    <property type="entry name" value="Cupredoxin"/>
</dbReference>
<dbReference type="InterPro" id="IPR002429">
    <property type="entry name" value="CcO_II-like_C"/>
</dbReference>
<comment type="function">
    <text evidence="12 14">Subunits I and II form the functional core of the enzyme complex. Electrons originating in cytochrome c are transferred via heme a and Cu(A) to the binuclear center formed by heme a3 and Cu(B).</text>
</comment>
<evidence type="ECO:0000256" key="13">
    <source>
        <dbReference type="RuleBase" id="RU000456"/>
    </source>
</evidence>
<dbReference type="SUPFAM" id="SSF81464">
    <property type="entry name" value="Cytochrome c oxidase subunit II-like, transmembrane region"/>
    <property type="match status" value="1"/>
</dbReference>
<dbReference type="Gene3D" id="2.60.40.420">
    <property type="entry name" value="Cupredoxins - blue copper proteins"/>
    <property type="match status" value="1"/>
</dbReference>
<feature type="domain" description="Cytochrome oxidase subunit II transmembrane region profile" evidence="17">
    <location>
        <begin position="22"/>
        <end position="117"/>
    </location>
</feature>
<dbReference type="AlphaFoldDB" id="A0A538T8W5"/>
<evidence type="ECO:0000259" key="16">
    <source>
        <dbReference type="PROSITE" id="PS50857"/>
    </source>
</evidence>
<feature type="domain" description="Cytochrome oxidase subunit II copper A binding" evidence="16">
    <location>
        <begin position="118"/>
        <end position="231"/>
    </location>
</feature>
<keyword evidence="7" id="KW-1278">Translocase</keyword>
<evidence type="ECO:0000256" key="10">
    <source>
        <dbReference type="ARBA" id="ARBA00023008"/>
    </source>
</evidence>
<dbReference type="GO" id="GO:0005886">
    <property type="term" value="C:plasma membrane"/>
    <property type="evidence" value="ECO:0007669"/>
    <property type="project" value="UniProtKB-SubCell"/>
</dbReference>
<evidence type="ECO:0000256" key="7">
    <source>
        <dbReference type="ARBA" id="ARBA00022967"/>
    </source>
</evidence>
<evidence type="ECO:0000256" key="3">
    <source>
        <dbReference type="ARBA" id="ARBA00022448"/>
    </source>
</evidence>
<evidence type="ECO:0000256" key="2">
    <source>
        <dbReference type="ARBA" id="ARBA00007866"/>
    </source>
</evidence>
<name>A0A538T8W5_UNCEI</name>
<keyword evidence="4 13" id="KW-0679">Respiratory chain</keyword>
<dbReference type="Proteomes" id="UP000316852">
    <property type="component" value="Unassembled WGS sequence"/>
</dbReference>
<dbReference type="NCBIfam" id="TIGR02866">
    <property type="entry name" value="CoxB"/>
    <property type="match status" value="1"/>
</dbReference>
<reference evidence="18 19" key="1">
    <citation type="journal article" date="2019" name="Nat. Microbiol.">
        <title>Mediterranean grassland soil C-N compound turnover is dependent on rainfall and depth, and is mediated by genomically divergent microorganisms.</title>
        <authorList>
            <person name="Diamond S."/>
            <person name="Andeer P.F."/>
            <person name="Li Z."/>
            <person name="Crits-Christoph A."/>
            <person name="Burstein D."/>
            <person name="Anantharaman K."/>
            <person name="Lane K.R."/>
            <person name="Thomas B.C."/>
            <person name="Pan C."/>
            <person name="Northen T.R."/>
            <person name="Banfield J.F."/>
        </authorList>
    </citation>
    <scope>NUCLEOTIDE SEQUENCE [LARGE SCALE GENOMIC DNA]</scope>
    <source>
        <strain evidence="18">WS_6</strain>
    </source>
</reference>
<dbReference type="InterPro" id="IPR011759">
    <property type="entry name" value="Cyt_c_oxidase_su2_TM_dom"/>
</dbReference>
<evidence type="ECO:0000256" key="1">
    <source>
        <dbReference type="ARBA" id="ARBA00004141"/>
    </source>
</evidence>
<evidence type="ECO:0000256" key="6">
    <source>
        <dbReference type="ARBA" id="ARBA00022723"/>
    </source>
</evidence>
<dbReference type="PROSITE" id="PS50999">
    <property type="entry name" value="COX2_TM"/>
    <property type="match status" value="1"/>
</dbReference>
<evidence type="ECO:0000256" key="11">
    <source>
        <dbReference type="ARBA" id="ARBA00023136"/>
    </source>
</evidence>
<evidence type="ECO:0000256" key="4">
    <source>
        <dbReference type="ARBA" id="ARBA00022660"/>
    </source>
</evidence>
<keyword evidence="5 13" id="KW-0812">Transmembrane</keyword>
<evidence type="ECO:0000256" key="14">
    <source>
        <dbReference type="RuleBase" id="RU004024"/>
    </source>
</evidence>
<proteinExistence type="inferred from homology"/>
<dbReference type="SUPFAM" id="SSF49503">
    <property type="entry name" value="Cupredoxins"/>
    <property type="match status" value="1"/>
</dbReference>
<dbReference type="GO" id="GO:0005507">
    <property type="term" value="F:copper ion binding"/>
    <property type="evidence" value="ECO:0007669"/>
    <property type="project" value="InterPro"/>
</dbReference>
<keyword evidence="9 15" id="KW-1133">Transmembrane helix</keyword>
<comment type="subcellular location">
    <subcellularLocation>
        <location evidence="13">Cell membrane</location>
        <topology evidence="13">Multi-pass membrane protein</topology>
    </subcellularLocation>
    <subcellularLocation>
        <location evidence="1">Membrane</location>
        <topology evidence="1">Multi-pass membrane protein</topology>
    </subcellularLocation>
</comment>
<dbReference type="Pfam" id="PF00116">
    <property type="entry name" value="COX2"/>
    <property type="match status" value="1"/>
</dbReference>
<keyword evidence="8 13" id="KW-0249">Electron transport</keyword>
<dbReference type="InterPro" id="IPR036257">
    <property type="entry name" value="Cyt_c_oxidase_su2_TM_sf"/>
</dbReference>
<dbReference type="Pfam" id="PF02790">
    <property type="entry name" value="COX2_TM"/>
    <property type="match status" value="1"/>
</dbReference>
<dbReference type="GO" id="GO:0004129">
    <property type="term" value="F:cytochrome-c oxidase activity"/>
    <property type="evidence" value="ECO:0007669"/>
    <property type="project" value="UniProtKB-EC"/>
</dbReference>
<dbReference type="EC" id="7.1.1.9" evidence="14"/>
<comment type="catalytic activity">
    <reaction evidence="14">
        <text>4 Fe(II)-[cytochrome c] + O2 + 8 H(+)(in) = 4 Fe(III)-[cytochrome c] + 2 H2O + 4 H(+)(out)</text>
        <dbReference type="Rhea" id="RHEA:11436"/>
        <dbReference type="Rhea" id="RHEA-COMP:10350"/>
        <dbReference type="Rhea" id="RHEA-COMP:14399"/>
        <dbReference type="ChEBI" id="CHEBI:15377"/>
        <dbReference type="ChEBI" id="CHEBI:15378"/>
        <dbReference type="ChEBI" id="CHEBI:15379"/>
        <dbReference type="ChEBI" id="CHEBI:29033"/>
        <dbReference type="ChEBI" id="CHEBI:29034"/>
        <dbReference type="EC" id="7.1.1.9"/>
    </reaction>
</comment>
<protein>
    <recommendedName>
        <fullName evidence="14">Cytochrome c oxidase subunit 2</fullName>
        <ecNumber evidence="14">7.1.1.9</ecNumber>
    </recommendedName>
</protein>
<evidence type="ECO:0000256" key="12">
    <source>
        <dbReference type="ARBA" id="ARBA00024688"/>
    </source>
</evidence>
<evidence type="ECO:0000313" key="19">
    <source>
        <dbReference type="Proteomes" id="UP000316852"/>
    </source>
</evidence>
<dbReference type="PROSITE" id="PS50857">
    <property type="entry name" value="COX2_CUA"/>
    <property type="match status" value="1"/>
</dbReference>
<feature type="transmembrane region" description="Helical" evidence="15">
    <location>
        <begin position="89"/>
        <end position="107"/>
    </location>
</feature>
<dbReference type="InterPro" id="IPR045187">
    <property type="entry name" value="CcO_II"/>
</dbReference>
<dbReference type="PANTHER" id="PTHR22888">
    <property type="entry name" value="CYTOCHROME C OXIDASE, SUBUNIT II"/>
    <property type="match status" value="1"/>
</dbReference>
<keyword evidence="11 15" id="KW-0472">Membrane</keyword>
<keyword evidence="18" id="KW-0560">Oxidoreductase</keyword>
<evidence type="ECO:0000313" key="18">
    <source>
        <dbReference type="EMBL" id="TMQ60081.1"/>
    </source>
</evidence>
<dbReference type="PRINTS" id="PR01166">
    <property type="entry name" value="CYCOXIDASEII"/>
</dbReference>
<dbReference type="InterPro" id="IPR001505">
    <property type="entry name" value="Copper_CuA"/>
</dbReference>
<dbReference type="PANTHER" id="PTHR22888:SF9">
    <property type="entry name" value="CYTOCHROME C OXIDASE SUBUNIT 2"/>
    <property type="match status" value="1"/>
</dbReference>
<evidence type="ECO:0000259" key="17">
    <source>
        <dbReference type="PROSITE" id="PS50999"/>
    </source>
</evidence>
<dbReference type="Gene3D" id="1.10.287.90">
    <property type="match status" value="1"/>
</dbReference>
<evidence type="ECO:0000256" key="8">
    <source>
        <dbReference type="ARBA" id="ARBA00022982"/>
    </source>
</evidence>
<dbReference type="InterPro" id="IPR014222">
    <property type="entry name" value="Cyt_c_oxidase_su2"/>
</dbReference>
<evidence type="ECO:0000256" key="15">
    <source>
        <dbReference type="SAM" id="Phobius"/>
    </source>
</evidence>
<keyword evidence="3 13" id="KW-0813">Transport</keyword>
<dbReference type="GO" id="GO:0042773">
    <property type="term" value="P:ATP synthesis coupled electron transport"/>
    <property type="evidence" value="ECO:0007669"/>
    <property type="project" value="TreeGrafter"/>
</dbReference>
<keyword evidence="6 14" id="KW-0479">Metal-binding</keyword>
<comment type="caution">
    <text evidence="18">The sequence shown here is derived from an EMBL/GenBank/DDBJ whole genome shotgun (WGS) entry which is preliminary data.</text>
</comment>
<comment type="similarity">
    <text evidence="2 13">Belongs to the cytochrome c oxidase subunit 2 family.</text>
</comment>
<organism evidence="18 19">
    <name type="scientific">Eiseniibacteriota bacterium</name>
    <dbReference type="NCBI Taxonomy" id="2212470"/>
    <lineage>
        <taxon>Bacteria</taxon>
        <taxon>Candidatus Eiseniibacteriota</taxon>
    </lineage>
</organism>
<accession>A0A538T8W5</accession>
<dbReference type="PROSITE" id="PS00078">
    <property type="entry name" value="COX2"/>
    <property type="match status" value="1"/>
</dbReference>
<dbReference type="EMBL" id="VBOW01000017">
    <property type="protein sequence ID" value="TMQ60081.1"/>
    <property type="molecule type" value="Genomic_DNA"/>
</dbReference>
<gene>
    <name evidence="18" type="primary">coxB</name>
    <name evidence="18" type="ORF">E6K76_02895</name>
</gene>
<comment type="cofactor">
    <cofactor evidence="14">
        <name>Cu cation</name>
        <dbReference type="ChEBI" id="CHEBI:23378"/>
    </cofactor>
    <text evidence="14">Binds a copper A center.</text>
</comment>
<evidence type="ECO:0000256" key="9">
    <source>
        <dbReference type="ARBA" id="ARBA00022989"/>
    </source>
</evidence>
<feature type="transmembrane region" description="Helical" evidence="15">
    <location>
        <begin position="44"/>
        <end position="68"/>
    </location>
</feature>